<dbReference type="Gene3D" id="3.90.1570.30">
    <property type="match status" value="1"/>
</dbReference>
<name>A0A1E5D2S3_9VIBR</name>
<accession>A0A1E5D2S3</accession>
<dbReference type="EMBL" id="AJYW02000081">
    <property type="protein sequence ID" value="OEE77359.1"/>
    <property type="molecule type" value="Genomic_DNA"/>
</dbReference>
<keyword evidence="2" id="KW-1185">Reference proteome</keyword>
<dbReference type="RefSeq" id="WP_017054358.1">
    <property type="nucleotide sequence ID" value="NZ_AJYW02000081.1"/>
</dbReference>
<dbReference type="AlphaFoldDB" id="A0A1E5D2S3"/>
<reference evidence="1 2" key="1">
    <citation type="journal article" date="2012" name="Science">
        <title>Ecological populations of bacteria act as socially cohesive units of antibiotic production and resistance.</title>
        <authorList>
            <person name="Cordero O.X."/>
            <person name="Wildschutte H."/>
            <person name="Kirkup B."/>
            <person name="Proehl S."/>
            <person name="Ngo L."/>
            <person name="Hussain F."/>
            <person name="Le Roux F."/>
            <person name="Mincer T."/>
            <person name="Polz M.F."/>
        </authorList>
    </citation>
    <scope>NUCLEOTIDE SEQUENCE [LARGE SCALE GENOMIC DNA]</scope>
    <source>
        <strain evidence="1 2">FF-238</strain>
    </source>
</reference>
<dbReference type="Proteomes" id="UP000094165">
    <property type="component" value="Unassembled WGS sequence"/>
</dbReference>
<gene>
    <name evidence="1" type="ORF">A130_14570</name>
</gene>
<evidence type="ECO:0000313" key="1">
    <source>
        <dbReference type="EMBL" id="OEE77359.1"/>
    </source>
</evidence>
<proteinExistence type="predicted"/>
<protein>
    <submittedName>
        <fullName evidence="1">Uncharacterized protein</fullName>
    </submittedName>
</protein>
<comment type="caution">
    <text evidence="1">The sequence shown here is derived from an EMBL/GenBank/DDBJ whole genome shotgun (WGS) entry which is preliminary data.</text>
</comment>
<sequence length="290" mass="33305">MFKEFDFSILDDPEYKEDAVREDIVKPLLEALGYRPSGENKMVRSRSLEHPDVYIGVSKRKVNIIPDYVLEVKGEPKWILDAKSPLQNIEKGKNVEQAFSYAIHPDVRVRFYALCNGHKLTVFDVTKREPIVNVAICDLESNWETVRRQLSPLALDKPELLDYKPDFGLFMFKAGSPVGQRQVFNPMGVPLIAKVNDELFTIMVNVGFGDDYLAASFDFGKKEYKQLLAILPNDVSKVVRNGLRHQPYEVILENNIPEVCIEALLGDVKYQNENEEYIPMVVKKFSRYIK</sequence>
<evidence type="ECO:0000313" key="2">
    <source>
        <dbReference type="Proteomes" id="UP000094165"/>
    </source>
</evidence>
<organism evidence="1 2">
    <name type="scientific">Vibrio genomosp. F6 str. FF-238</name>
    <dbReference type="NCBI Taxonomy" id="1191298"/>
    <lineage>
        <taxon>Bacteria</taxon>
        <taxon>Pseudomonadati</taxon>
        <taxon>Pseudomonadota</taxon>
        <taxon>Gammaproteobacteria</taxon>
        <taxon>Vibrionales</taxon>
        <taxon>Vibrionaceae</taxon>
        <taxon>Vibrio</taxon>
    </lineage>
</organism>